<evidence type="ECO:0000256" key="7">
    <source>
        <dbReference type="ARBA" id="ARBA00022741"/>
    </source>
</evidence>
<organism evidence="19 20">
    <name type="scientific">Setaria digitata</name>
    <dbReference type="NCBI Taxonomy" id="48799"/>
    <lineage>
        <taxon>Eukaryota</taxon>
        <taxon>Metazoa</taxon>
        <taxon>Ecdysozoa</taxon>
        <taxon>Nematoda</taxon>
        <taxon>Chromadorea</taxon>
        <taxon>Rhabditida</taxon>
        <taxon>Spirurina</taxon>
        <taxon>Spiruromorpha</taxon>
        <taxon>Filarioidea</taxon>
        <taxon>Setariidae</taxon>
        <taxon>Setaria</taxon>
    </lineage>
</organism>
<sequence>MEAKFRSEPKYMANIPYAYMNGRLHLGHSFTISKCEFAIGFQRLMGKQCLFPFGLHCTGMPIKACADKLKMEVEDFGYPPHFPDDDDKIAAEESSTVDEIPRDKSKGKKSKVVAKTGAAKYQWQIMKMLGLDDSEIIKFTDANYWLDYFPQQCINDAQKMGLKIDWRRTFITTDRNPYYDSFVCWQFRKLREAKKIDFGKRYTIYSPKDRQPCMDHDRSSGEGVGVQEYTLIKMKVLDPLPEFLAKTGRNIFLVAATLRPETLYGQTNCFIHPDIEYCAFYAGQKEDEIFVATKRAARNMSYQEITAENGKIRFVDGAEKISGKDLLGLALKSPMTKYDRIYSLPMFTISIDKGTGVVTSVPSDSPDDFTALMDLKKKRPLREKFGIKDEMVLPYEPVPILKIPEFGEMAAVHLCEKMKIESQNDREKLSEAKKEVYLKGFYDGVMVVGKYAGEKVAEVKKKIQKELFASGEAVLFVEPEKKVVSRSGDECVVALCDQWYLNYGDEEWKKETKKALTQLNTYTEDVRRNMNATIDWLHEHACCRSYGLGSRLPWDPQYLIESLSDSTIYNAYYTVAHLLQGGAIDGSVVGPAGIRALDMVDDCWDYIFLNKPYNSKTMPVEESKLAICRKEFLYWYPVDMRASGKDLIQNHLTYYLFNHVAIWKDQPQLWPRSIRANGHLLLNNEKMSKQTGNFLTLIETVKLFSADGMRISLADAGDYIEDANFVYDMADAAVLRLYNLISWSREMVILRDQGGLRIKPEFTFADQVFNNEMNNAIQKTFDSYKQTLFKEAVKHGFFEYQSSRDKYREICGGDSEMHVDMVFKWIETQAVILSPICPHVSEQIWRILGKNGFVVCAKWPITPPVDDLLTKKAVFMDDAIKDFRLRLKNHMNLKQKKSGDTNLPSDAVIYFAEEYPTWQKEVLGLLNQYYREGCGTLPDNKEISCCFAAMDSLKKFMKKVMPFVQMIRENLAVHGESALDIACRFDQKKVLEQNLDYILSSLDLERVTIANVKGAEVSANVMEMTCPGKPIIMYQERAPGVNITFRNVEPCSGLFDIEIPIINGDTTAIVVRRLKRFSKNIKPKQALSLWRYLDHLGGDRKLIELNNPLQNNERIQDFAQFKTDIQNGKIYIQEDDNIFDVGRTLIRMEHEEEIYGGGTTTFFQQIVAASSGAVVTSLLMTPMDVVKIRLQQQAHPFVKGTCFLYSNGLMDHLCTACADLNSKGPCEWFARPGNFTGTTDALFKIARTEGIRSLWSGLSPTLIMAVPATVLYYTVYDNMLCWLREKYNLESHWTPLFAGSFARLVALTIVSPMELIRTKMQSERLTYKDIGLAVERSKVAEGWISLWRGWSPLLMRDMPFSAVYWTGYEYLKAKALQRFNQQETNFLISFMCGAMAGSLAAFVTTPFDVVKTHRQITLGKIRNERQIRDIHNIKMAENCGCNTDVMGKHDTAIQSKYSFGIMKELYEKNGIRGLFADSSCYIRFSLTAGVIPRVTKVSLACAMMIGSYEYYETIFMGCGNKVLLLSRFPNLRVRFGNNEAYLPAPSSTTLEPQSDMD</sequence>
<evidence type="ECO:0000256" key="11">
    <source>
        <dbReference type="ARBA" id="ARBA00023146"/>
    </source>
</evidence>
<dbReference type="SUPFAM" id="SSF50677">
    <property type="entry name" value="ValRS/IleRS/LeuRS editing domain"/>
    <property type="match status" value="1"/>
</dbReference>
<dbReference type="InterPro" id="IPR018108">
    <property type="entry name" value="MCP_transmembrane"/>
</dbReference>
<dbReference type="Gene3D" id="3.40.50.620">
    <property type="entry name" value="HUPs"/>
    <property type="match status" value="1"/>
</dbReference>
<keyword evidence="6 13" id="KW-0812">Transmembrane</keyword>
<comment type="similarity">
    <text evidence="2">Belongs to the class-I aminoacyl-tRNA synthetase family.</text>
</comment>
<feature type="repeat" description="Solcar" evidence="13">
    <location>
        <begin position="1290"/>
        <end position="1374"/>
    </location>
</feature>
<evidence type="ECO:0000259" key="18">
    <source>
        <dbReference type="Pfam" id="PF24810"/>
    </source>
</evidence>
<dbReference type="GO" id="GO:0004823">
    <property type="term" value="F:leucine-tRNA ligase activity"/>
    <property type="evidence" value="ECO:0007669"/>
    <property type="project" value="UniProtKB-EC"/>
</dbReference>
<feature type="domain" description="Leucine--tRNA ligase ubiquitin-like" evidence="17">
    <location>
        <begin position="1038"/>
        <end position="1149"/>
    </location>
</feature>
<keyword evidence="11" id="KW-0030">Aminoacyl-tRNA synthetase</keyword>
<dbReference type="InterPro" id="IPR002300">
    <property type="entry name" value="aa-tRNA-synth_Ia"/>
</dbReference>
<feature type="domain" description="Methionyl/Valyl/Leucyl/Isoleucyl-tRNA synthetase anticodon-binding" evidence="16">
    <location>
        <begin position="766"/>
        <end position="897"/>
    </location>
</feature>
<evidence type="ECO:0000256" key="12">
    <source>
        <dbReference type="ARBA" id="ARBA00030520"/>
    </source>
</evidence>
<feature type="domain" description="Aminoacyl-tRNA synthetase class Ia" evidence="15">
    <location>
        <begin position="7"/>
        <end position="68"/>
    </location>
</feature>
<dbReference type="InterPro" id="IPR014729">
    <property type="entry name" value="Rossmann-like_a/b/a_fold"/>
</dbReference>
<dbReference type="InterPro" id="IPR013155">
    <property type="entry name" value="M/V/L/I-tRNA-synth_anticd-bd"/>
</dbReference>
<evidence type="ECO:0000256" key="6">
    <source>
        <dbReference type="ARBA" id="ARBA00022692"/>
    </source>
</evidence>
<feature type="repeat" description="Solcar" evidence="13">
    <location>
        <begin position="1384"/>
        <end position="1472"/>
    </location>
</feature>
<feature type="transmembrane region" description="Helical" evidence="14">
    <location>
        <begin position="1254"/>
        <end position="1276"/>
    </location>
</feature>
<dbReference type="Pfam" id="PF24810">
    <property type="entry name" value="RBD_LARS1"/>
    <property type="match status" value="1"/>
</dbReference>
<dbReference type="Pfam" id="PF00153">
    <property type="entry name" value="Mito_carr"/>
    <property type="match status" value="3"/>
</dbReference>
<keyword evidence="7" id="KW-0547">Nucleotide-binding</keyword>
<evidence type="ECO:0000259" key="17">
    <source>
        <dbReference type="Pfam" id="PF22947"/>
    </source>
</evidence>
<feature type="domain" description="Aminoacyl-tRNA synthetase class Ia" evidence="15">
    <location>
        <begin position="145"/>
        <end position="725"/>
    </location>
</feature>
<evidence type="ECO:0000256" key="9">
    <source>
        <dbReference type="ARBA" id="ARBA00022917"/>
    </source>
</evidence>
<protein>
    <recommendedName>
        <fullName evidence="4">leucine--tRNA ligase</fullName>
        <ecNumber evidence="4">6.1.1.4</ecNumber>
    </recommendedName>
    <alternativeName>
        <fullName evidence="12">Leucyl-tRNA synthetase</fullName>
    </alternativeName>
</protein>
<evidence type="ECO:0000313" key="20">
    <source>
        <dbReference type="WBParaSite" id="sdigi.contig44.g2783.t1"/>
    </source>
</evidence>
<evidence type="ECO:0000256" key="2">
    <source>
        <dbReference type="ARBA" id="ARBA00005594"/>
    </source>
</evidence>
<dbReference type="EC" id="6.1.1.4" evidence="4"/>
<dbReference type="InterPro" id="IPR009080">
    <property type="entry name" value="tRNAsynth_Ia_anticodon-bd"/>
</dbReference>
<dbReference type="Pfam" id="PF00133">
    <property type="entry name" value="tRNA-synt_1"/>
    <property type="match status" value="2"/>
</dbReference>
<name>A0A915PUN9_9BILA</name>
<dbReference type="SUPFAM" id="SSF103506">
    <property type="entry name" value="Mitochondrial carrier"/>
    <property type="match status" value="1"/>
</dbReference>
<comment type="subcellular location">
    <subcellularLocation>
        <location evidence="1">Membrane</location>
        <topology evidence="1">Multi-pass membrane protein</topology>
    </subcellularLocation>
</comment>
<dbReference type="Proteomes" id="UP000887581">
    <property type="component" value="Unplaced"/>
</dbReference>
<dbReference type="CDD" id="cd07959">
    <property type="entry name" value="Anticodon_Ia_Leu_AEc"/>
    <property type="match status" value="1"/>
</dbReference>
<dbReference type="InterPro" id="IPR009008">
    <property type="entry name" value="Val/Leu/Ile-tRNA-synth_edit"/>
</dbReference>
<evidence type="ECO:0000256" key="8">
    <source>
        <dbReference type="ARBA" id="ARBA00022840"/>
    </source>
</evidence>
<reference evidence="20" key="1">
    <citation type="submission" date="2022-11" db="UniProtKB">
        <authorList>
            <consortium name="WormBaseParasite"/>
        </authorList>
    </citation>
    <scope>IDENTIFICATION</scope>
</reference>
<keyword evidence="8" id="KW-0067">ATP-binding</keyword>
<feature type="transmembrane region" description="Helical" evidence="14">
    <location>
        <begin position="1386"/>
        <end position="1407"/>
    </location>
</feature>
<dbReference type="GO" id="GO:0005524">
    <property type="term" value="F:ATP binding"/>
    <property type="evidence" value="ECO:0007669"/>
    <property type="project" value="UniProtKB-KW"/>
</dbReference>
<dbReference type="WBParaSite" id="sdigi.contig44.g2783.t1">
    <property type="protein sequence ID" value="sdigi.contig44.g2783.t1"/>
    <property type="gene ID" value="sdigi.contig44.g2783"/>
</dbReference>
<keyword evidence="14" id="KW-1133">Transmembrane helix</keyword>
<comment type="similarity">
    <text evidence="3">Belongs to the mitochondrial carrier (TC 2.A.29) family.</text>
</comment>
<dbReference type="GO" id="GO:0006429">
    <property type="term" value="P:leucyl-tRNA aminoacylation"/>
    <property type="evidence" value="ECO:0007669"/>
    <property type="project" value="InterPro"/>
</dbReference>
<accession>A0A915PUN9</accession>
<dbReference type="GO" id="GO:0016020">
    <property type="term" value="C:membrane"/>
    <property type="evidence" value="ECO:0007669"/>
    <property type="project" value="UniProtKB-SubCell"/>
</dbReference>
<evidence type="ECO:0000256" key="10">
    <source>
        <dbReference type="ARBA" id="ARBA00023136"/>
    </source>
</evidence>
<keyword evidence="10 13" id="KW-0472">Membrane</keyword>
<dbReference type="Pfam" id="PF08264">
    <property type="entry name" value="Anticodon_1"/>
    <property type="match status" value="1"/>
</dbReference>
<dbReference type="GO" id="GO:0002161">
    <property type="term" value="F:aminoacyl-tRNA deacylase activity"/>
    <property type="evidence" value="ECO:0007669"/>
    <property type="project" value="InterPro"/>
</dbReference>
<evidence type="ECO:0000256" key="14">
    <source>
        <dbReference type="SAM" id="Phobius"/>
    </source>
</evidence>
<evidence type="ECO:0000256" key="1">
    <source>
        <dbReference type="ARBA" id="ARBA00004141"/>
    </source>
</evidence>
<dbReference type="InterPro" id="IPR004493">
    <property type="entry name" value="Leu-tRNA-synth_Ia_arc/euk"/>
</dbReference>
<evidence type="ECO:0000256" key="5">
    <source>
        <dbReference type="ARBA" id="ARBA00022598"/>
    </source>
</evidence>
<feature type="domain" description="Leucine--tRNA ligase RagD-binding" evidence="18">
    <location>
        <begin position="912"/>
        <end position="983"/>
    </location>
</feature>
<feature type="repeat" description="Solcar" evidence="13">
    <location>
        <begin position="1160"/>
        <end position="1282"/>
    </location>
</feature>
<dbReference type="InterPro" id="IPR055416">
    <property type="entry name" value="RBD_LARS1"/>
</dbReference>
<proteinExistence type="inferred from homology"/>
<keyword evidence="19" id="KW-1185">Reference proteome</keyword>
<keyword evidence="5" id="KW-0436">Ligase</keyword>
<dbReference type="Gene3D" id="3.90.740.10">
    <property type="entry name" value="Valyl/Leucyl/Isoleucyl-tRNA synthetase, editing domain"/>
    <property type="match status" value="1"/>
</dbReference>
<evidence type="ECO:0000256" key="13">
    <source>
        <dbReference type="PROSITE-ProRule" id="PRU00282"/>
    </source>
</evidence>
<evidence type="ECO:0000256" key="4">
    <source>
        <dbReference type="ARBA" id="ARBA00013164"/>
    </source>
</evidence>
<dbReference type="SUPFAM" id="SSF52374">
    <property type="entry name" value="Nucleotidylyl transferase"/>
    <property type="match status" value="1"/>
</dbReference>
<evidence type="ECO:0000259" key="15">
    <source>
        <dbReference type="Pfam" id="PF00133"/>
    </source>
</evidence>
<dbReference type="SUPFAM" id="SSF47323">
    <property type="entry name" value="Anticodon-binding domain of a subclass of class I aminoacyl-tRNA synthetases"/>
    <property type="match status" value="1"/>
</dbReference>
<dbReference type="Pfam" id="PF22947">
    <property type="entry name" value="ULD_3"/>
    <property type="match status" value="1"/>
</dbReference>
<dbReference type="NCBIfam" id="TIGR00395">
    <property type="entry name" value="leuS_arch"/>
    <property type="match status" value="1"/>
</dbReference>
<evidence type="ECO:0000256" key="3">
    <source>
        <dbReference type="ARBA" id="ARBA00006375"/>
    </source>
</evidence>
<evidence type="ECO:0000313" key="19">
    <source>
        <dbReference type="Proteomes" id="UP000887581"/>
    </source>
</evidence>
<dbReference type="Gene3D" id="1.50.40.10">
    <property type="entry name" value="Mitochondrial carrier domain"/>
    <property type="match status" value="2"/>
</dbReference>
<dbReference type="InterPro" id="IPR054509">
    <property type="entry name" value="LARS1_ULD"/>
</dbReference>
<dbReference type="PROSITE" id="PS50920">
    <property type="entry name" value="SOLCAR"/>
    <property type="match status" value="3"/>
</dbReference>
<keyword evidence="9" id="KW-0648">Protein biosynthesis</keyword>
<dbReference type="InterPro" id="IPR023395">
    <property type="entry name" value="MCP_dom_sf"/>
</dbReference>
<dbReference type="FunFam" id="3.90.740.10:FF:000001">
    <property type="entry name" value="Leucine--tRNA ligase, cytoplasmic"/>
    <property type="match status" value="1"/>
</dbReference>
<dbReference type="PANTHER" id="PTHR45794">
    <property type="entry name" value="LEUCYL-TRNA SYNTHETASE"/>
    <property type="match status" value="1"/>
</dbReference>
<dbReference type="PANTHER" id="PTHR45794:SF1">
    <property type="entry name" value="LEUCINE--TRNA LIGASE, CYTOPLASMIC"/>
    <property type="match status" value="1"/>
</dbReference>
<evidence type="ECO:0000259" key="16">
    <source>
        <dbReference type="Pfam" id="PF08264"/>
    </source>
</evidence>
<dbReference type="Gene3D" id="1.10.730.10">
    <property type="entry name" value="Isoleucyl-tRNA Synthetase, Domain 1"/>
    <property type="match status" value="1"/>
</dbReference>